<feature type="compositionally biased region" description="Pro residues" evidence="1">
    <location>
        <begin position="25"/>
        <end position="34"/>
    </location>
</feature>
<dbReference type="EMBL" id="ML213527">
    <property type="protein sequence ID" value="TFK46838.1"/>
    <property type="molecule type" value="Genomic_DNA"/>
</dbReference>
<evidence type="ECO:0000313" key="2">
    <source>
        <dbReference type="EMBL" id="TFK46838.1"/>
    </source>
</evidence>
<gene>
    <name evidence="2" type="ORF">OE88DRAFT_868019</name>
</gene>
<feature type="region of interest" description="Disordered" evidence="1">
    <location>
        <begin position="128"/>
        <end position="167"/>
    </location>
</feature>
<evidence type="ECO:0000256" key="1">
    <source>
        <dbReference type="SAM" id="MobiDB-lite"/>
    </source>
</evidence>
<organism evidence="2 3">
    <name type="scientific">Heliocybe sulcata</name>
    <dbReference type="NCBI Taxonomy" id="5364"/>
    <lineage>
        <taxon>Eukaryota</taxon>
        <taxon>Fungi</taxon>
        <taxon>Dikarya</taxon>
        <taxon>Basidiomycota</taxon>
        <taxon>Agaricomycotina</taxon>
        <taxon>Agaricomycetes</taxon>
        <taxon>Gloeophyllales</taxon>
        <taxon>Gloeophyllaceae</taxon>
        <taxon>Heliocybe</taxon>
    </lineage>
</organism>
<feature type="compositionally biased region" description="Polar residues" evidence="1">
    <location>
        <begin position="128"/>
        <end position="139"/>
    </location>
</feature>
<name>A0A5C3MSV3_9AGAM</name>
<evidence type="ECO:0000313" key="3">
    <source>
        <dbReference type="Proteomes" id="UP000305948"/>
    </source>
</evidence>
<keyword evidence="3" id="KW-1185">Reference proteome</keyword>
<sequence>MSTSSRNANITPSGIMSYTSIPHHPLQPPLPGAEPAPLAKSTQLLARHRPRSSSPLVPPTHRLPLPPDPPSKPPHHRQLASKSRYPANRYLLRSVLVHNHHKDVRLRLQEATPDRESVFVSHTHLSRSTQRQLQESSLDNEYVPGCLAPGHRKRRRDTSPDSTLLRRVDSCPEPPHVWETWFEWTSLVANQQRCARRQLEERSLEQEYVDGSLAPGCRKRRIGADPASASHQPVDYHALFLARWRRKNGRRVCTPRRVLKYLVGRDVESVTIYDFDTVDEEEEHPVLEPLEIEPSFLDVGTYDERFEELIDTFGQWSLRDTWVSPVTMDKLIDGLSRLSITDPSTAVEEVDMTEGEDVPSTLPPPASPSDFPMASPMLEDDVFPVQSSTAPALSIAVVQAPILTAPAAVVLVPSVTATAPSAPPVPLSTVPAVVGHVSPASLSRSIARASGRKQWSASSVLKDASAKHNRPTPYTRPSKETCTPSVDAEKVALSLVRANVPPLLLQCALTEDVVMVRDRVLGKVGCDVY</sequence>
<feature type="region of interest" description="Disordered" evidence="1">
    <location>
        <begin position="1"/>
        <end position="85"/>
    </location>
</feature>
<dbReference type="Proteomes" id="UP000305948">
    <property type="component" value="Unassembled WGS sequence"/>
</dbReference>
<feature type="compositionally biased region" description="Polar residues" evidence="1">
    <location>
        <begin position="1"/>
        <end position="20"/>
    </location>
</feature>
<reference evidence="2 3" key="1">
    <citation type="journal article" date="2019" name="Nat. Ecol. Evol.">
        <title>Megaphylogeny resolves global patterns of mushroom evolution.</title>
        <authorList>
            <person name="Varga T."/>
            <person name="Krizsan K."/>
            <person name="Foldi C."/>
            <person name="Dima B."/>
            <person name="Sanchez-Garcia M."/>
            <person name="Sanchez-Ramirez S."/>
            <person name="Szollosi G.J."/>
            <person name="Szarkandi J.G."/>
            <person name="Papp V."/>
            <person name="Albert L."/>
            <person name="Andreopoulos W."/>
            <person name="Angelini C."/>
            <person name="Antonin V."/>
            <person name="Barry K.W."/>
            <person name="Bougher N.L."/>
            <person name="Buchanan P."/>
            <person name="Buyck B."/>
            <person name="Bense V."/>
            <person name="Catcheside P."/>
            <person name="Chovatia M."/>
            <person name="Cooper J."/>
            <person name="Damon W."/>
            <person name="Desjardin D."/>
            <person name="Finy P."/>
            <person name="Geml J."/>
            <person name="Haridas S."/>
            <person name="Hughes K."/>
            <person name="Justo A."/>
            <person name="Karasinski D."/>
            <person name="Kautmanova I."/>
            <person name="Kiss B."/>
            <person name="Kocsube S."/>
            <person name="Kotiranta H."/>
            <person name="LaButti K.M."/>
            <person name="Lechner B.E."/>
            <person name="Liimatainen K."/>
            <person name="Lipzen A."/>
            <person name="Lukacs Z."/>
            <person name="Mihaltcheva S."/>
            <person name="Morgado L.N."/>
            <person name="Niskanen T."/>
            <person name="Noordeloos M.E."/>
            <person name="Ohm R.A."/>
            <person name="Ortiz-Santana B."/>
            <person name="Ovrebo C."/>
            <person name="Racz N."/>
            <person name="Riley R."/>
            <person name="Savchenko A."/>
            <person name="Shiryaev A."/>
            <person name="Soop K."/>
            <person name="Spirin V."/>
            <person name="Szebenyi C."/>
            <person name="Tomsovsky M."/>
            <person name="Tulloss R.E."/>
            <person name="Uehling J."/>
            <person name="Grigoriev I.V."/>
            <person name="Vagvolgyi C."/>
            <person name="Papp T."/>
            <person name="Martin F.M."/>
            <person name="Miettinen O."/>
            <person name="Hibbett D.S."/>
            <person name="Nagy L.G."/>
        </authorList>
    </citation>
    <scope>NUCLEOTIDE SEQUENCE [LARGE SCALE GENOMIC DNA]</scope>
    <source>
        <strain evidence="2 3">OMC1185</strain>
    </source>
</reference>
<protein>
    <submittedName>
        <fullName evidence="2">Uncharacterized protein</fullName>
    </submittedName>
</protein>
<feature type="region of interest" description="Disordered" evidence="1">
    <location>
        <begin position="458"/>
        <end position="482"/>
    </location>
</feature>
<dbReference type="AlphaFoldDB" id="A0A5C3MSV3"/>
<accession>A0A5C3MSV3</accession>
<proteinExistence type="predicted"/>